<evidence type="ECO:0000313" key="7">
    <source>
        <dbReference type="Proteomes" id="UP000198614"/>
    </source>
</evidence>
<evidence type="ECO:0000313" key="6">
    <source>
        <dbReference type="EMBL" id="SDG94638.1"/>
    </source>
</evidence>
<dbReference type="Proteomes" id="UP000198614">
    <property type="component" value="Unassembled WGS sequence"/>
</dbReference>
<feature type="transmembrane region" description="Helical" evidence="5">
    <location>
        <begin position="320"/>
        <end position="337"/>
    </location>
</feature>
<dbReference type="GO" id="GO:0016765">
    <property type="term" value="F:transferase activity, transferring alkyl or aryl (other than methyl) groups"/>
    <property type="evidence" value="ECO:0007669"/>
    <property type="project" value="InterPro"/>
</dbReference>
<dbReference type="InterPro" id="IPR044878">
    <property type="entry name" value="UbiA_sf"/>
</dbReference>
<feature type="transmembrane region" description="Helical" evidence="5">
    <location>
        <begin position="235"/>
        <end position="257"/>
    </location>
</feature>
<reference evidence="6 7" key="1">
    <citation type="submission" date="2016-10" db="EMBL/GenBank/DDBJ databases">
        <authorList>
            <person name="de Groot N.N."/>
        </authorList>
    </citation>
    <scope>NUCLEOTIDE SEQUENCE [LARGE SCALE GENOMIC DNA]</scope>
    <source>
        <strain evidence="6 7">CGMCC 4.1859</strain>
    </source>
</reference>
<evidence type="ECO:0000256" key="5">
    <source>
        <dbReference type="SAM" id="Phobius"/>
    </source>
</evidence>
<sequence>MRDARTAHGTAVPAAAVSGRDGTGIAGRLWDYTGLVRLECLPLLSAPFLLGFAVSPTGSPATAYAWFAAGLALHGLSCASNDIADRELDALDPRRANRPLTSGRVPVRHAVVLSLLLGALFTLAVLTLPSEHPSLLWVSLALTVWGNTRQKRSRVPTPVSDLLWGVSVAAPLLAFTPAPTAGHLAAAAALALVVTAFDVAGGDVKDLETDLSAGLRTTAIVLGLRPGPHGVGTSTAFRLTMTAGYAVTGALCLTALLSASAQLPLLVTTLTALLAGTAPLARHTAGRRVSAGGRSVLFLAGPFIAVLGATAALAPRPAQVALSMAAVTGATLAAALGRRLLARTARRLPSAHKELPEA</sequence>
<dbReference type="Gene3D" id="1.10.357.140">
    <property type="entry name" value="UbiA prenyltransferase"/>
    <property type="match status" value="1"/>
</dbReference>
<keyword evidence="6" id="KW-0808">Transferase</keyword>
<evidence type="ECO:0000256" key="4">
    <source>
        <dbReference type="ARBA" id="ARBA00023136"/>
    </source>
</evidence>
<organism evidence="6 7">
    <name type="scientific">Streptomyces griseoaurantiacus</name>
    <dbReference type="NCBI Taxonomy" id="68213"/>
    <lineage>
        <taxon>Bacteria</taxon>
        <taxon>Bacillati</taxon>
        <taxon>Actinomycetota</taxon>
        <taxon>Actinomycetes</taxon>
        <taxon>Kitasatosporales</taxon>
        <taxon>Streptomycetaceae</taxon>
        <taxon>Streptomyces</taxon>
        <taxon>Streptomyces aurantiacus group</taxon>
    </lineage>
</organism>
<keyword evidence="3 5" id="KW-1133">Transmembrane helix</keyword>
<dbReference type="EMBL" id="FNAX01000039">
    <property type="protein sequence ID" value="SDG94638.1"/>
    <property type="molecule type" value="Genomic_DNA"/>
</dbReference>
<feature type="transmembrane region" description="Helical" evidence="5">
    <location>
        <begin position="293"/>
        <end position="314"/>
    </location>
</feature>
<dbReference type="Pfam" id="PF01040">
    <property type="entry name" value="UbiA"/>
    <property type="match status" value="1"/>
</dbReference>
<accession>A0A1G7YDJ4</accession>
<comment type="subcellular location">
    <subcellularLocation>
        <location evidence="1">Membrane</location>
        <topology evidence="1">Multi-pass membrane protein</topology>
    </subcellularLocation>
</comment>
<gene>
    <name evidence="6" type="ORF">SAMN05216260_1397</name>
</gene>
<evidence type="ECO:0000256" key="2">
    <source>
        <dbReference type="ARBA" id="ARBA00022692"/>
    </source>
</evidence>
<evidence type="ECO:0000256" key="3">
    <source>
        <dbReference type="ARBA" id="ARBA00022989"/>
    </source>
</evidence>
<name>A0A1G7YDJ4_9ACTN</name>
<keyword evidence="4 5" id="KW-0472">Membrane</keyword>
<proteinExistence type="predicted"/>
<dbReference type="AlphaFoldDB" id="A0A1G7YDJ4"/>
<evidence type="ECO:0000256" key="1">
    <source>
        <dbReference type="ARBA" id="ARBA00004141"/>
    </source>
</evidence>
<dbReference type="GO" id="GO:0016020">
    <property type="term" value="C:membrane"/>
    <property type="evidence" value="ECO:0007669"/>
    <property type="project" value="UniProtKB-SubCell"/>
</dbReference>
<feature type="transmembrane region" description="Helical" evidence="5">
    <location>
        <begin position="105"/>
        <end position="126"/>
    </location>
</feature>
<feature type="transmembrane region" description="Helical" evidence="5">
    <location>
        <begin position="263"/>
        <end position="281"/>
    </location>
</feature>
<protein>
    <submittedName>
        <fullName evidence="6">4-hydroxybenzoate polyprenyltransferase</fullName>
    </submittedName>
</protein>
<dbReference type="InterPro" id="IPR000537">
    <property type="entry name" value="UbiA_prenyltransferase"/>
</dbReference>
<keyword evidence="2 5" id="KW-0812">Transmembrane</keyword>